<keyword evidence="4" id="KW-0479">Metal-binding</keyword>
<keyword evidence="6" id="KW-0408">Iron</keyword>
<dbReference type="GO" id="GO:0046872">
    <property type="term" value="F:metal ion binding"/>
    <property type="evidence" value="ECO:0007669"/>
    <property type="project" value="UniProtKB-KW"/>
</dbReference>
<dbReference type="CDD" id="cd03499">
    <property type="entry name" value="SQR_TypeC_SdhC"/>
    <property type="match status" value="1"/>
</dbReference>
<dbReference type="GO" id="GO:0006099">
    <property type="term" value="P:tricarboxylic acid cycle"/>
    <property type="evidence" value="ECO:0007669"/>
    <property type="project" value="InterPro"/>
</dbReference>
<organism evidence="9 10">
    <name type="scientific">Penicillium citrinum</name>
    <dbReference type="NCBI Taxonomy" id="5077"/>
    <lineage>
        <taxon>Eukaryota</taxon>
        <taxon>Fungi</taxon>
        <taxon>Dikarya</taxon>
        <taxon>Ascomycota</taxon>
        <taxon>Pezizomycotina</taxon>
        <taxon>Eurotiomycetes</taxon>
        <taxon>Eurotiomycetidae</taxon>
        <taxon>Eurotiales</taxon>
        <taxon>Aspergillaceae</taxon>
        <taxon>Penicillium</taxon>
    </lineage>
</organism>
<evidence type="ECO:0000256" key="4">
    <source>
        <dbReference type="ARBA" id="ARBA00022723"/>
    </source>
</evidence>
<reference evidence="9" key="2">
    <citation type="journal article" date="2023" name="IMA Fungus">
        <title>Comparative genomic study of the Penicillium genus elucidates a diverse pangenome and 15 lateral gene transfer events.</title>
        <authorList>
            <person name="Petersen C."/>
            <person name="Sorensen T."/>
            <person name="Nielsen M.R."/>
            <person name="Sondergaard T.E."/>
            <person name="Sorensen J.L."/>
            <person name="Fitzpatrick D.A."/>
            <person name="Frisvad J.C."/>
            <person name="Nielsen K.L."/>
        </authorList>
    </citation>
    <scope>NUCLEOTIDE SEQUENCE</scope>
    <source>
        <strain evidence="9">IBT 23319</strain>
    </source>
</reference>
<evidence type="ECO:0000256" key="3">
    <source>
        <dbReference type="ARBA" id="ARBA00022692"/>
    </source>
</evidence>
<dbReference type="Gene3D" id="1.20.1300.10">
    <property type="entry name" value="Fumarate reductase/succinate dehydrogenase, transmembrane subunit"/>
    <property type="match status" value="1"/>
</dbReference>
<keyword evidence="5 8" id="KW-1133">Transmembrane helix</keyword>
<dbReference type="RefSeq" id="XP_056497876.1">
    <property type="nucleotide sequence ID" value="XM_056648111.1"/>
</dbReference>
<dbReference type="InterPro" id="IPR014314">
    <property type="entry name" value="Succ_DH_cytb556"/>
</dbReference>
<evidence type="ECO:0000256" key="5">
    <source>
        <dbReference type="ARBA" id="ARBA00022989"/>
    </source>
</evidence>
<evidence type="ECO:0000256" key="8">
    <source>
        <dbReference type="SAM" id="Phobius"/>
    </source>
</evidence>
<evidence type="ECO:0000256" key="2">
    <source>
        <dbReference type="ARBA" id="ARBA00022617"/>
    </source>
</evidence>
<dbReference type="PANTHER" id="PTHR10978:SF5">
    <property type="entry name" value="SUCCINATE DEHYDROGENASE CYTOCHROME B560 SUBUNIT, MITOCHONDRIAL"/>
    <property type="match status" value="1"/>
</dbReference>
<dbReference type="InterPro" id="IPR034804">
    <property type="entry name" value="SQR/QFR_C/D"/>
</dbReference>
<keyword evidence="7 8" id="KW-0472">Membrane</keyword>
<sequence length="179" mass="19693">MLSTALPLPRAIVRRPGVSILKNRSSKAFTLQQRNATNKTTPPPQSRIIDQRLNRPISPHMTIYKWDYVSSASALQRITGILLSGSLYACFTFYLAAPSLGIHLDSTSMVAAFGCLPIVAKAALKFFISMPFTYHGFNGIKHLIWDTGRFLSKNGSGRMTWLVLGCSTTTSLTLTLLSL</sequence>
<dbReference type="InterPro" id="IPR000701">
    <property type="entry name" value="SuccDH_FuR_B_TM-su"/>
</dbReference>
<feature type="transmembrane region" description="Helical" evidence="8">
    <location>
        <begin position="78"/>
        <end position="97"/>
    </location>
</feature>
<dbReference type="GO" id="GO:0016020">
    <property type="term" value="C:membrane"/>
    <property type="evidence" value="ECO:0007669"/>
    <property type="project" value="UniProtKB-SubCell"/>
</dbReference>
<dbReference type="GO" id="GO:0009055">
    <property type="term" value="F:electron transfer activity"/>
    <property type="evidence" value="ECO:0007669"/>
    <property type="project" value="InterPro"/>
</dbReference>
<dbReference type="GO" id="GO:0005739">
    <property type="term" value="C:mitochondrion"/>
    <property type="evidence" value="ECO:0007669"/>
    <property type="project" value="GOC"/>
</dbReference>
<accession>A0A9W9NQF8</accession>
<dbReference type="NCBIfam" id="TIGR02970">
    <property type="entry name" value="succ_dehyd_cytB"/>
    <property type="match status" value="1"/>
</dbReference>
<gene>
    <name evidence="9" type="ORF">N7469_009193</name>
</gene>
<reference evidence="9" key="1">
    <citation type="submission" date="2022-11" db="EMBL/GenBank/DDBJ databases">
        <authorList>
            <person name="Petersen C."/>
        </authorList>
    </citation>
    <scope>NUCLEOTIDE SEQUENCE</scope>
    <source>
        <strain evidence="9">IBT 23319</strain>
    </source>
</reference>
<dbReference type="PANTHER" id="PTHR10978">
    <property type="entry name" value="SUCCINATE DEHYDROGENASE CYTOCHROME B560 SUBUNIT"/>
    <property type="match status" value="1"/>
</dbReference>
<keyword evidence="10" id="KW-1185">Reference proteome</keyword>
<dbReference type="Proteomes" id="UP001147733">
    <property type="component" value="Unassembled WGS sequence"/>
</dbReference>
<protein>
    <recommendedName>
        <fullName evidence="11">Succinate dehydrogenase cytochrome b560 subunit</fullName>
    </recommendedName>
</protein>
<comment type="caution">
    <text evidence="9">The sequence shown here is derived from an EMBL/GenBank/DDBJ whole genome shotgun (WGS) entry which is preliminary data.</text>
</comment>
<evidence type="ECO:0000313" key="10">
    <source>
        <dbReference type="Proteomes" id="UP001147733"/>
    </source>
</evidence>
<evidence type="ECO:0000256" key="6">
    <source>
        <dbReference type="ARBA" id="ARBA00023004"/>
    </source>
</evidence>
<name>A0A9W9NQF8_PENCI</name>
<dbReference type="EMBL" id="JAPQKT010000008">
    <property type="protein sequence ID" value="KAJ5222953.1"/>
    <property type="molecule type" value="Genomic_DNA"/>
</dbReference>
<keyword evidence="3 8" id="KW-0812">Transmembrane</keyword>
<dbReference type="GeneID" id="81387278"/>
<dbReference type="GO" id="GO:0006121">
    <property type="term" value="P:mitochondrial electron transport, succinate to ubiquinone"/>
    <property type="evidence" value="ECO:0007669"/>
    <property type="project" value="TreeGrafter"/>
</dbReference>
<proteinExistence type="predicted"/>
<dbReference type="Pfam" id="PF01127">
    <property type="entry name" value="Sdh_cyt"/>
    <property type="match status" value="1"/>
</dbReference>
<evidence type="ECO:0000256" key="1">
    <source>
        <dbReference type="ARBA" id="ARBA00004370"/>
    </source>
</evidence>
<evidence type="ECO:0000313" key="9">
    <source>
        <dbReference type="EMBL" id="KAJ5222953.1"/>
    </source>
</evidence>
<evidence type="ECO:0000256" key="7">
    <source>
        <dbReference type="ARBA" id="ARBA00023136"/>
    </source>
</evidence>
<keyword evidence="2" id="KW-0349">Heme</keyword>
<feature type="transmembrane region" description="Helical" evidence="8">
    <location>
        <begin position="109"/>
        <end position="128"/>
    </location>
</feature>
<dbReference type="OrthoDB" id="588261at2759"/>
<evidence type="ECO:0008006" key="11">
    <source>
        <dbReference type="Google" id="ProtNLM"/>
    </source>
</evidence>
<dbReference type="SUPFAM" id="SSF81343">
    <property type="entry name" value="Fumarate reductase respiratory complex transmembrane subunits"/>
    <property type="match status" value="1"/>
</dbReference>
<dbReference type="AlphaFoldDB" id="A0A9W9NQF8"/>
<comment type="subcellular location">
    <subcellularLocation>
        <location evidence="1">Membrane</location>
    </subcellularLocation>
</comment>